<dbReference type="PROSITE" id="PS50178">
    <property type="entry name" value="ZF_FYVE"/>
    <property type="match status" value="1"/>
</dbReference>
<dbReference type="GO" id="GO:0008270">
    <property type="term" value="F:zinc ion binding"/>
    <property type="evidence" value="ECO:0007669"/>
    <property type="project" value="UniProtKB-KW"/>
</dbReference>
<keyword evidence="3" id="KW-0862">Zinc</keyword>
<evidence type="ECO:0000313" key="7">
    <source>
        <dbReference type="EMBL" id="KAK3093024.1"/>
    </source>
</evidence>
<feature type="region of interest" description="Disordered" evidence="5">
    <location>
        <begin position="1"/>
        <end position="26"/>
    </location>
</feature>
<evidence type="ECO:0000256" key="3">
    <source>
        <dbReference type="ARBA" id="ARBA00022833"/>
    </source>
</evidence>
<gene>
    <name evidence="7" type="ORF">FSP39_010171</name>
</gene>
<dbReference type="Gene3D" id="3.30.40.10">
    <property type="entry name" value="Zinc/RING finger domain, C3HC4 (zinc finger)"/>
    <property type="match status" value="1"/>
</dbReference>
<accession>A0AA89BRP3</accession>
<dbReference type="Pfam" id="PF01363">
    <property type="entry name" value="FYVE"/>
    <property type="match status" value="1"/>
</dbReference>
<dbReference type="InterPro" id="IPR032031">
    <property type="entry name" value="ZFYVE21_C"/>
</dbReference>
<reference evidence="7" key="1">
    <citation type="submission" date="2019-08" db="EMBL/GenBank/DDBJ databases">
        <title>The improved chromosome-level genome for the pearl oyster Pinctada fucata martensii using PacBio sequencing and Hi-C.</title>
        <authorList>
            <person name="Zheng Z."/>
        </authorList>
    </citation>
    <scope>NUCLEOTIDE SEQUENCE</scope>
    <source>
        <strain evidence="7">ZZ-2019</strain>
        <tissue evidence="7">Adductor muscle</tissue>
    </source>
</reference>
<dbReference type="Gene3D" id="2.30.29.160">
    <property type="entry name" value="Zinc finger FYVE domain-containing protein 21, C-terminal"/>
    <property type="match status" value="1"/>
</dbReference>
<evidence type="ECO:0000256" key="4">
    <source>
        <dbReference type="PROSITE-ProRule" id="PRU00091"/>
    </source>
</evidence>
<keyword evidence="2 4" id="KW-0863">Zinc-finger</keyword>
<sequence length="225" mass="25400">MAAPEKKLDKSKSGLRMIPVNGNDSSPFTLSEPPWVPDDECPECQNSNCRARFDFIRRRKHHCRRCGKCFCNKCCEDKSPLPRMCFIDPVRQCLTCREISRRETDFFDKHLKILMNGGCFTVSDSDVSPEEGSSFFCKISPNHRQLLFEGECDKHEPVQIEKIDSLQILTSGKDDEGNTIAGGLAICYKDSTGSSNVVQMVVEQGTNKKPGQIWIAAMQKVSRQK</sequence>
<dbReference type="Pfam" id="PF16696">
    <property type="entry name" value="ZFYVE21_C"/>
    <property type="match status" value="1"/>
</dbReference>
<dbReference type="EMBL" id="VSWD01000009">
    <property type="protein sequence ID" value="KAK3093024.1"/>
    <property type="molecule type" value="Genomic_DNA"/>
</dbReference>
<protein>
    <recommendedName>
        <fullName evidence="6">FYVE-type domain-containing protein</fullName>
    </recommendedName>
</protein>
<comment type="caution">
    <text evidence="7">The sequence shown here is derived from an EMBL/GenBank/DDBJ whole genome shotgun (WGS) entry which is preliminary data.</text>
</comment>
<keyword evidence="8" id="KW-1185">Reference proteome</keyword>
<dbReference type="InterPro" id="IPR052113">
    <property type="entry name" value="FYVE-type_Zinc_Finger"/>
</dbReference>
<evidence type="ECO:0000256" key="5">
    <source>
        <dbReference type="SAM" id="MobiDB-lite"/>
    </source>
</evidence>
<dbReference type="Proteomes" id="UP001186944">
    <property type="component" value="Unassembled WGS sequence"/>
</dbReference>
<evidence type="ECO:0000313" key="8">
    <source>
        <dbReference type="Proteomes" id="UP001186944"/>
    </source>
</evidence>
<proteinExistence type="predicted"/>
<evidence type="ECO:0000256" key="1">
    <source>
        <dbReference type="ARBA" id="ARBA00022723"/>
    </source>
</evidence>
<name>A0AA89BRP3_PINIB</name>
<evidence type="ECO:0000259" key="6">
    <source>
        <dbReference type="PROSITE" id="PS50178"/>
    </source>
</evidence>
<dbReference type="SMART" id="SM00064">
    <property type="entry name" value="FYVE"/>
    <property type="match status" value="1"/>
</dbReference>
<dbReference type="InterPro" id="IPR011011">
    <property type="entry name" value="Znf_FYVE_PHD"/>
</dbReference>
<feature type="domain" description="FYVE-type" evidence="6">
    <location>
        <begin position="35"/>
        <end position="101"/>
    </location>
</feature>
<dbReference type="AlphaFoldDB" id="A0AA89BRP3"/>
<organism evidence="7 8">
    <name type="scientific">Pinctada imbricata</name>
    <name type="common">Atlantic pearl-oyster</name>
    <name type="synonym">Pinctada martensii</name>
    <dbReference type="NCBI Taxonomy" id="66713"/>
    <lineage>
        <taxon>Eukaryota</taxon>
        <taxon>Metazoa</taxon>
        <taxon>Spiralia</taxon>
        <taxon>Lophotrochozoa</taxon>
        <taxon>Mollusca</taxon>
        <taxon>Bivalvia</taxon>
        <taxon>Autobranchia</taxon>
        <taxon>Pteriomorphia</taxon>
        <taxon>Pterioida</taxon>
        <taxon>Pterioidea</taxon>
        <taxon>Pteriidae</taxon>
        <taxon>Pinctada</taxon>
    </lineage>
</organism>
<dbReference type="PANTHER" id="PTHR39490:SF8">
    <property type="entry name" value="ZINC FINGER FYVE DOMAIN-CONTAINING PROTEIN 21"/>
    <property type="match status" value="1"/>
</dbReference>
<dbReference type="InterPro" id="IPR013083">
    <property type="entry name" value="Znf_RING/FYVE/PHD"/>
</dbReference>
<evidence type="ECO:0000256" key="2">
    <source>
        <dbReference type="ARBA" id="ARBA00022771"/>
    </source>
</evidence>
<dbReference type="InterPro" id="IPR000306">
    <property type="entry name" value="Znf_FYVE"/>
</dbReference>
<dbReference type="PANTHER" id="PTHR39490">
    <property type="entry name" value="ARRESTIN DOMAIN-CONTAINING PROTEIN D"/>
    <property type="match status" value="1"/>
</dbReference>
<dbReference type="InterPro" id="IPR038632">
    <property type="entry name" value="ZFYVE21_C_sf"/>
</dbReference>
<dbReference type="InterPro" id="IPR017455">
    <property type="entry name" value="Znf_FYVE-rel"/>
</dbReference>
<dbReference type="SUPFAM" id="SSF57903">
    <property type="entry name" value="FYVE/PHD zinc finger"/>
    <property type="match status" value="1"/>
</dbReference>
<feature type="compositionally biased region" description="Basic and acidic residues" evidence="5">
    <location>
        <begin position="1"/>
        <end position="12"/>
    </location>
</feature>
<keyword evidence="1" id="KW-0479">Metal-binding</keyword>